<keyword evidence="7 12" id="KW-0547">Nucleotide-binding</keyword>
<keyword evidence="3" id="KW-0963">Cytoplasm</keyword>
<dbReference type="InterPro" id="IPR007110">
    <property type="entry name" value="Ig-like_dom"/>
</dbReference>
<evidence type="ECO:0000259" key="14">
    <source>
        <dbReference type="PROSITE" id="PS50011"/>
    </source>
</evidence>
<feature type="binding site" evidence="12">
    <location>
        <position position="353"/>
    </location>
    <ligand>
        <name>ATP</name>
        <dbReference type="ChEBI" id="CHEBI:30616"/>
    </ligand>
</feature>
<dbReference type="PROSITE" id="PS00107">
    <property type="entry name" value="PROTEIN_KINASE_ATP"/>
    <property type="match status" value="1"/>
</dbReference>
<feature type="domain" description="Fibronectin type-III" evidence="16">
    <location>
        <begin position="1"/>
        <end position="51"/>
    </location>
</feature>
<evidence type="ECO:0000256" key="10">
    <source>
        <dbReference type="ARBA" id="ARBA00023157"/>
    </source>
</evidence>
<name>A0A0B7API1_9EUPU</name>
<dbReference type="GO" id="GO:0035556">
    <property type="term" value="P:intracellular signal transduction"/>
    <property type="evidence" value="ECO:0007669"/>
    <property type="project" value="TreeGrafter"/>
</dbReference>
<evidence type="ECO:0000256" key="3">
    <source>
        <dbReference type="ARBA" id="ARBA00022490"/>
    </source>
</evidence>
<dbReference type="PANTHER" id="PTHR24342:SF14">
    <property type="entry name" value="DEATH-ASSOCIATED PROTEIN KINASE DAPK-1"/>
    <property type="match status" value="1"/>
</dbReference>
<keyword evidence="6" id="KW-0677">Repeat</keyword>
<reference evidence="18" key="1">
    <citation type="submission" date="2014-12" db="EMBL/GenBank/DDBJ databases">
        <title>Insight into the proteome of Arion vulgaris.</title>
        <authorList>
            <person name="Aradska J."/>
            <person name="Bulat T."/>
            <person name="Smidak R."/>
            <person name="Sarate P."/>
            <person name="Gangsoo J."/>
            <person name="Sialana F."/>
            <person name="Bilban M."/>
            <person name="Lubec G."/>
        </authorList>
    </citation>
    <scope>NUCLEOTIDE SEQUENCE</scope>
    <source>
        <tissue evidence="18">Skin</tissue>
    </source>
</reference>
<keyword evidence="10" id="KW-1015">Disulfide bond</keyword>
<dbReference type="InterPro" id="IPR013783">
    <property type="entry name" value="Ig-like_fold"/>
</dbReference>
<dbReference type="EMBL" id="HACG01035627">
    <property type="protein sequence ID" value="CEK82492.1"/>
    <property type="molecule type" value="Transcribed_RNA"/>
</dbReference>
<sequence>MWTKVSESVSGTSYKVTDLRSDQDYMFRVRAYNDSGLSEPTLPVTLTHERTIVAEPRTMRRRSSVERFSSKERFASQERSVSMDRGSSVPRYLSRESSRRDSEEILAGKTPDTTLAVPEFVAAGSQSVQYAIDAQPVKISLQLRGLPVPTVNWYFKGKKIVFGDRYDGYVTPSGLVVLHFYTLTWEDIGEYKCVADNDQGQATFVVNLHLSDPPTFLEPIKDLQLKSQGRGQFTCRVDGIPTPTVRFMKDWKPLVESSRFKVTQIGPDQWSLNIEQAGPSTAGCYVCVAENAVGKVFSSARLSVDDDVPTDIISYKKTNFGDDYYVLEELGRGRYSTVRRVIERLTGREYAAKFTKVRDEADKDFFRLELDALLRQKSSNVASLHDAYESPHQLILVVELVHGEDLLERVTADNNWSEARAAHYVKLILLALKDIHNSGFLYLDLKPTDIRFSSSDDSSLKLIDFGFSRKLPVSKDLTFNYGTPEFCSPESISNEPVTAASDLWAVGVLTHVLLTGVSPFYSETTPEILAQIQDYQWSPDESLFSNLTSSAKDFISNLLIRESQNRPTLETCLAHDWLQVSETTDQPNLDISRLKAFHERTKAQQAISAVKTVASPVSLKNLLEGPTSIRGLQPITDPQTGQVTLPNTEEYGQFLDEESWYDWQTRHQQGIKTEVLSTQPQVKGYKKVSGSVENLAEESEEEDKERLSRRLVSEFGKEDIPPALEKELEWMEDARKQRKPFEADELSLASKRSSVASVSTEGFPGPLFVEKLHDLAFSEADTIILRCVITGPPAPTVVWYKNEVLLTEGNRLKMNLEEDGEATLTIKSAKSYDAGIYKCVGRNKFGRVSNRMRLQLGDVPGRPGQPAVDHVSSTDALILWEAPRSDGNSGILFYKLDYKTSGQDRWLTGIYTTSEAAVLTSLKPNTFYRFRVSATNRFGTSQYSWASVETSTKTEGFEPILSDNFFDVAKLKSVQTSTRPTLPTDIDDLVPEGEVPKSESEPQLQSSLLESVYNIGALLYKGKFSEEKYLTLPSDKDKKFVLRTVPLAAGLREYEILKTLRHEHVVYLSDAFRTVDYIHLVLHYREGEHIARHLSQGRKYTENTVASVIRQVLYGLEFLQRCNIVHLNLQPASIFVSKLEGCEIKLTDFSLAKKVSGTDGDIVPRLGFADFIPPEVVVRDLAGFPADIWGVGTLTFLLLSGVSPFHGDNYESTLVNIALNRYEVIDLYENITAQALKFIFKVIKRLPRNRPSLQDCLNHKWLQLTDQAIKERQDAIFLSNTLATFADGYDKVRQSENFRQSFEDDKLPIQMSN</sequence>
<dbReference type="InterPro" id="IPR011009">
    <property type="entry name" value="Kinase-like_dom_sf"/>
</dbReference>
<dbReference type="EMBL" id="HACG01035628">
    <property type="protein sequence ID" value="CEK82493.1"/>
    <property type="molecule type" value="Transcribed_RNA"/>
</dbReference>
<dbReference type="FunFam" id="2.60.40.10:FF:000032">
    <property type="entry name" value="palladin isoform X1"/>
    <property type="match status" value="1"/>
</dbReference>
<feature type="compositionally biased region" description="Basic and acidic residues" evidence="13">
    <location>
        <begin position="93"/>
        <end position="103"/>
    </location>
</feature>
<evidence type="ECO:0008006" key="20">
    <source>
        <dbReference type="Google" id="ProtNLM"/>
    </source>
</evidence>
<dbReference type="PROSITE" id="PS50011">
    <property type="entry name" value="PROTEIN_KINASE_DOM"/>
    <property type="match status" value="2"/>
</dbReference>
<dbReference type="InterPro" id="IPR003598">
    <property type="entry name" value="Ig_sub2"/>
</dbReference>
<evidence type="ECO:0000256" key="12">
    <source>
        <dbReference type="PROSITE-ProRule" id="PRU10141"/>
    </source>
</evidence>
<dbReference type="Gene3D" id="2.60.40.10">
    <property type="entry name" value="Immunoglobulins"/>
    <property type="match status" value="5"/>
</dbReference>
<organism evidence="18">
    <name type="scientific">Arion vulgaris</name>
    <dbReference type="NCBI Taxonomy" id="1028688"/>
    <lineage>
        <taxon>Eukaryota</taxon>
        <taxon>Metazoa</taxon>
        <taxon>Spiralia</taxon>
        <taxon>Lophotrochozoa</taxon>
        <taxon>Mollusca</taxon>
        <taxon>Gastropoda</taxon>
        <taxon>Heterobranchia</taxon>
        <taxon>Euthyneura</taxon>
        <taxon>Panpulmonata</taxon>
        <taxon>Eupulmonata</taxon>
        <taxon>Stylommatophora</taxon>
        <taxon>Helicina</taxon>
        <taxon>Arionoidea</taxon>
        <taxon>Arionidae</taxon>
        <taxon>Arion</taxon>
    </lineage>
</organism>
<dbReference type="InterPro" id="IPR003961">
    <property type="entry name" value="FN3_dom"/>
</dbReference>
<evidence type="ECO:0000313" key="17">
    <source>
        <dbReference type="EMBL" id="CEK82489.1"/>
    </source>
</evidence>
<feature type="domain" description="Ig-like" evidence="15">
    <location>
        <begin position="213"/>
        <end position="303"/>
    </location>
</feature>
<dbReference type="CDD" id="cd00063">
    <property type="entry name" value="FN3"/>
    <property type="match status" value="2"/>
</dbReference>
<dbReference type="EMBL" id="HACG01035624">
    <property type="protein sequence ID" value="CEK82489.1"/>
    <property type="molecule type" value="Transcribed_RNA"/>
</dbReference>
<dbReference type="SUPFAM" id="SSF49265">
    <property type="entry name" value="Fibronectin type III"/>
    <property type="match status" value="1"/>
</dbReference>
<dbReference type="Pfam" id="PF00041">
    <property type="entry name" value="fn3"/>
    <property type="match status" value="1"/>
</dbReference>
<evidence type="ECO:0000256" key="8">
    <source>
        <dbReference type="ARBA" id="ARBA00022777"/>
    </source>
</evidence>
<keyword evidence="5" id="KW-0808">Transferase</keyword>
<dbReference type="GO" id="GO:0005634">
    <property type="term" value="C:nucleus"/>
    <property type="evidence" value="ECO:0007669"/>
    <property type="project" value="TreeGrafter"/>
</dbReference>
<dbReference type="GO" id="GO:0005737">
    <property type="term" value="C:cytoplasm"/>
    <property type="evidence" value="ECO:0007669"/>
    <property type="project" value="UniProtKB-SubCell"/>
</dbReference>
<dbReference type="FunFam" id="2.60.40.10:FF:000425">
    <property type="entry name" value="Myosin light chain kinase"/>
    <property type="match status" value="1"/>
</dbReference>
<dbReference type="PROSITE" id="PS50853">
    <property type="entry name" value="FN3"/>
    <property type="match status" value="2"/>
</dbReference>
<evidence type="ECO:0000256" key="1">
    <source>
        <dbReference type="ARBA" id="ARBA00004496"/>
    </source>
</evidence>
<dbReference type="InterPro" id="IPR000719">
    <property type="entry name" value="Prot_kinase_dom"/>
</dbReference>
<dbReference type="InterPro" id="IPR003599">
    <property type="entry name" value="Ig_sub"/>
</dbReference>
<evidence type="ECO:0000256" key="6">
    <source>
        <dbReference type="ARBA" id="ARBA00022737"/>
    </source>
</evidence>
<dbReference type="Pfam" id="PF07679">
    <property type="entry name" value="I-set"/>
    <property type="match status" value="3"/>
</dbReference>
<evidence type="ECO:0000256" key="9">
    <source>
        <dbReference type="ARBA" id="ARBA00022840"/>
    </source>
</evidence>
<feature type="domain" description="Ig-like" evidence="15">
    <location>
        <begin position="118"/>
        <end position="211"/>
    </location>
</feature>
<gene>
    <name evidence="18" type="primary">ORF131819</name>
    <name evidence="17" type="synonym">ORF131780</name>
    <name evidence="19" type="synonym">ORF131835</name>
</gene>
<dbReference type="GO" id="GO:0004674">
    <property type="term" value="F:protein serine/threonine kinase activity"/>
    <property type="evidence" value="ECO:0007669"/>
    <property type="project" value="UniProtKB-KW"/>
</dbReference>
<evidence type="ECO:0000313" key="19">
    <source>
        <dbReference type="EMBL" id="CEK82493.1"/>
    </source>
</evidence>
<comment type="subcellular location">
    <subcellularLocation>
        <location evidence="1">Cytoplasm</location>
    </subcellularLocation>
</comment>
<feature type="region of interest" description="Disordered" evidence="13">
    <location>
        <begin position="978"/>
        <end position="1001"/>
    </location>
</feature>
<evidence type="ECO:0000256" key="5">
    <source>
        <dbReference type="ARBA" id="ARBA00022679"/>
    </source>
</evidence>
<dbReference type="InterPro" id="IPR013098">
    <property type="entry name" value="Ig_I-set"/>
</dbReference>
<dbReference type="SUPFAM" id="SSF48726">
    <property type="entry name" value="Immunoglobulin"/>
    <property type="match status" value="3"/>
</dbReference>
<comment type="similarity">
    <text evidence="2">Belongs to the protein kinase superfamily. CAMK Ser/Thr protein kinase family.</text>
</comment>
<keyword evidence="11" id="KW-0393">Immunoglobulin domain</keyword>
<proteinExistence type="inferred from homology"/>
<dbReference type="PROSITE" id="PS50835">
    <property type="entry name" value="IG_LIKE"/>
    <property type="match status" value="3"/>
</dbReference>
<feature type="domain" description="Ig-like" evidence="15">
    <location>
        <begin position="766"/>
        <end position="855"/>
    </location>
</feature>
<dbReference type="SMART" id="SM00408">
    <property type="entry name" value="IGc2"/>
    <property type="match status" value="3"/>
</dbReference>
<feature type="domain" description="Protein kinase" evidence="14">
    <location>
        <begin position="1013"/>
        <end position="1262"/>
    </location>
</feature>
<dbReference type="Gene3D" id="1.10.510.10">
    <property type="entry name" value="Transferase(Phosphotransferase) domain 1"/>
    <property type="match status" value="2"/>
</dbReference>
<feature type="domain" description="Fibronectin type-III" evidence="16">
    <location>
        <begin position="862"/>
        <end position="955"/>
    </location>
</feature>
<protein>
    <recommendedName>
        <fullName evidence="20">Obscurin</fullName>
    </recommendedName>
</protein>
<feature type="domain" description="Protein kinase" evidence="14">
    <location>
        <begin position="324"/>
        <end position="578"/>
    </location>
</feature>
<keyword evidence="9 12" id="KW-0067">ATP-binding</keyword>
<accession>A0A0B7API1</accession>
<evidence type="ECO:0000256" key="2">
    <source>
        <dbReference type="ARBA" id="ARBA00006692"/>
    </source>
</evidence>
<dbReference type="InterPro" id="IPR036116">
    <property type="entry name" value="FN3_sf"/>
</dbReference>
<dbReference type="InterPro" id="IPR036179">
    <property type="entry name" value="Ig-like_dom_sf"/>
</dbReference>
<feature type="region of interest" description="Disordered" evidence="13">
    <location>
        <begin position="76"/>
        <end position="104"/>
    </location>
</feature>
<evidence type="ECO:0000256" key="13">
    <source>
        <dbReference type="SAM" id="MobiDB-lite"/>
    </source>
</evidence>
<evidence type="ECO:0000256" key="4">
    <source>
        <dbReference type="ARBA" id="ARBA00022527"/>
    </source>
</evidence>
<evidence type="ECO:0000256" key="7">
    <source>
        <dbReference type="ARBA" id="ARBA00022741"/>
    </source>
</evidence>
<keyword evidence="8" id="KW-0418">Kinase</keyword>
<dbReference type="SMART" id="SM00409">
    <property type="entry name" value="IG"/>
    <property type="match status" value="3"/>
</dbReference>
<evidence type="ECO:0000259" key="16">
    <source>
        <dbReference type="PROSITE" id="PS50853"/>
    </source>
</evidence>
<dbReference type="InterPro" id="IPR017441">
    <property type="entry name" value="Protein_kinase_ATP_BS"/>
</dbReference>
<evidence type="ECO:0000259" key="15">
    <source>
        <dbReference type="PROSITE" id="PS50835"/>
    </source>
</evidence>
<dbReference type="SUPFAM" id="SSF56112">
    <property type="entry name" value="Protein kinase-like (PK-like)"/>
    <property type="match status" value="2"/>
</dbReference>
<evidence type="ECO:0000313" key="18">
    <source>
        <dbReference type="EMBL" id="CEK82492.1"/>
    </source>
</evidence>
<dbReference type="Gene3D" id="3.30.200.20">
    <property type="entry name" value="Phosphorylase Kinase, domain 1"/>
    <property type="match status" value="1"/>
</dbReference>
<dbReference type="GO" id="GO:0005524">
    <property type="term" value="F:ATP binding"/>
    <property type="evidence" value="ECO:0007669"/>
    <property type="project" value="UniProtKB-UniRule"/>
</dbReference>
<dbReference type="SMART" id="SM00060">
    <property type="entry name" value="FN3"/>
    <property type="match status" value="1"/>
</dbReference>
<dbReference type="PANTHER" id="PTHR24342">
    <property type="entry name" value="SERINE/THREONINE-PROTEIN KINASE 17"/>
    <property type="match status" value="1"/>
</dbReference>
<keyword evidence="4" id="KW-0723">Serine/threonine-protein kinase</keyword>
<dbReference type="GO" id="GO:0043065">
    <property type="term" value="P:positive regulation of apoptotic process"/>
    <property type="evidence" value="ECO:0007669"/>
    <property type="project" value="TreeGrafter"/>
</dbReference>
<dbReference type="Pfam" id="PF00069">
    <property type="entry name" value="Pkinase"/>
    <property type="match status" value="2"/>
</dbReference>
<evidence type="ECO:0000256" key="11">
    <source>
        <dbReference type="ARBA" id="ARBA00023319"/>
    </source>
</evidence>